<proteinExistence type="predicted"/>
<gene>
    <name evidence="1" type="ORF">HAX54_023051</name>
</gene>
<sequence>MIPASAGSDYIRCRTIQEEQAKQSAAPCKSAQQRLPTDLASEIVFRVDALSEHRGAYWKLEILLACIMKHVHINVGKIIARRLGENISKNPTTFPSLPWNDYFGHQDRQKEAPMVERQGDGSPWTTVLLSHSTG</sequence>
<keyword evidence="2" id="KW-1185">Reference proteome</keyword>
<accession>A0ABS8S7E3</accession>
<dbReference type="EMBL" id="JACEIK010000279">
    <property type="protein sequence ID" value="MCD7453984.1"/>
    <property type="molecule type" value="Genomic_DNA"/>
</dbReference>
<dbReference type="Proteomes" id="UP000823775">
    <property type="component" value="Unassembled WGS sequence"/>
</dbReference>
<evidence type="ECO:0000313" key="2">
    <source>
        <dbReference type="Proteomes" id="UP000823775"/>
    </source>
</evidence>
<comment type="caution">
    <text evidence="1">The sequence shown here is derived from an EMBL/GenBank/DDBJ whole genome shotgun (WGS) entry which is preliminary data.</text>
</comment>
<protein>
    <submittedName>
        <fullName evidence="1">Uncharacterized protein</fullName>
    </submittedName>
</protein>
<evidence type="ECO:0000313" key="1">
    <source>
        <dbReference type="EMBL" id="MCD7453984.1"/>
    </source>
</evidence>
<reference evidence="1 2" key="1">
    <citation type="journal article" date="2021" name="BMC Genomics">
        <title>Datura genome reveals duplications of psychoactive alkaloid biosynthetic genes and high mutation rate following tissue culture.</title>
        <authorList>
            <person name="Rajewski A."/>
            <person name="Carter-House D."/>
            <person name="Stajich J."/>
            <person name="Litt A."/>
        </authorList>
    </citation>
    <scope>NUCLEOTIDE SEQUENCE [LARGE SCALE GENOMIC DNA]</scope>
    <source>
        <strain evidence="1">AR-01</strain>
    </source>
</reference>
<name>A0ABS8S7E3_DATST</name>
<organism evidence="1 2">
    <name type="scientific">Datura stramonium</name>
    <name type="common">Jimsonweed</name>
    <name type="synonym">Common thornapple</name>
    <dbReference type="NCBI Taxonomy" id="4076"/>
    <lineage>
        <taxon>Eukaryota</taxon>
        <taxon>Viridiplantae</taxon>
        <taxon>Streptophyta</taxon>
        <taxon>Embryophyta</taxon>
        <taxon>Tracheophyta</taxon>
        <taxon>Spermatophyta</taxon>
        <taxon>Magnoliopsida</taxon>
        <taxon>eudicotyledons</taxon>
        <taxon>Gunneridae</taxon>
        <taxon>Pentapetalae</taxon>
        <taxon>asterids</taxon>
        <taxon>lamiids</taxon>
        <taxon>Solanales</taxon>
        <taxon>Solanaceae</taxon>
        <taxon>Solanoideae</taxon>
        <taxon>Datureae</taxon>
        <taxon>Datura</taxon>
    </lineage>
</organism>